<gene>
    <name evidence="1" type="ORF">HCJ59_05690</name>
</gene>
<comment type="caution">
    <text evidence="1">The sequence shown here is derived from an EMBL/GenBank/DDBJ whole genome shotgun (WGS) entry which is preliminary data.</text>
</comment>
<accession>A0ABR6SUL0</accession>
<evidence type="ECO:0008006" key="3">
    <source>
        <dbReference type="Google" id="ProtNLM"/>
    </source>
</evidence>
<dbReference type="Proteomes" id="UP000587800">
    <property type="component" value="Unassembled WGS sequence"/>
</dbReference>
<evidence type="ECO:0000313" key="2">
    <source>
        <dbReference type="Proteomes" id="UP000587800"/>
    </source>
</evidence>
<organism evidence="1 2">
    <name type="scientific">Listeria immobilis</name>
    <dbReference type="NCBI Taxonomy" id="2713502"/>
    <lineage>
        <taxon>Bacteria</taxon>
        <taxon>Bacillati</taxon>
        <taxon>Bacillota</taxon>
        <taxon>Bacilli</taxon>
        <taxon>Bacillales</taxon>
        <taxon>Listeriaceae</taxon>
        <taxon>Listeria</taxon>
    </lineage>
</organism>
<protein>
    <recommendedName>
        <fullName evidence="3">Mor transcription activator domain-containing protein</fullName>
    </recommendedName>
</protein>
<proteinExistence type="predicted"/>
<keyword evidence="2" id="KW-1185">Reference proteome</keyword>
<dbReference type="RefSeq" id="WP_185395636.1">
    <property type="nucleotide sequence ID" value="NZ_JAASTZ010000005.1"/>
</dbReference>
<evidence type="ECO:0000313" key="1">
    <source>
        <dbReference type="EMBL" id="MBC1509382.1"/>
    </source>
</evidence>
<reference evidence="1 2" key="1">
    <citation type="submission" date="2020-03" db="EMBL/GenBank/DDBJ databases">
        <title>Soil Listeria distribution.</title>
        <authorList>
            <person name="Liao J."/>
            <person name="Wiedmann M."/>
        </authorList>
    </citation>
    <scope>NUCLEOTIDE SEQUENCE [LARGE SCALE GENOMIC DNA]</scope>
    <source>
        <strain evidence="1 2">FSL L7-1515</strain>
    </source>
</reference>
<sequence>MTYNQSKDLIRKAVPLARKLQGDWSIRMKLALKEIVIRHYLSIPLTRENYLLLLAKGCSQRRICKHYGVNRHQLLNITM</sequence>
<name>A0ABR6SUL0_9LIST</name>
<dbReference type="EMBL" id="JAASUB010000006">
    <property type="protein sequence ID" value="MBC1509382.1"/>
    <property type="molecule type" value="Genomic_DNA"/>
</dbReference>